<dbReference type="AlphaFoldDB" id="A0A7C8UPE2"/>
<sequence length="268" mass="30833">MGLEMLIPGSRKKKYYNPHFPEHIYSGVQIINLLETYRSDPRSGLKYFYYSIHPKSLPIELRRHDMAGIIVEYSRPPPEDPRPKVYLIEDEFDTSVLGDPFEMKYTAVYPESYKGLVPYYVGCESLESGKFDRPLKDRGLGVIGELGDCSGTSSQVNYKHGWSEPRRRNHCTPRDQKITRTDVSLYGPGSHFQIENSFRLMGTITLDVRLTLRPELKLFISALDPIYKFMMAVILYKFANDKGAQIRLATTTTILAMIVFIFTLREVP</sequence>
<evidence type="ECO:0000313" key="2">
    <source>
        <dbReference type="Proteomes" id="UP000472727"/>
    </source>
</evidence>
<gene>
    <name evidence="1" type="ORF">TWF106_008804</name>
</gene>
<accession>A0A7C8UPE2</accession>
<name>A0A7C8UPE2_ORBOL</name>
<comment type="caution">
    <text evidence="1">The sequence shown here is derived from an EMBL/GenBank/DDBJ whole genome shotgun (WGS) entry which is preliminary data.</text>
</comment>
<organism evidence="1 2">
    <name type="scientific">Orbilia oligospora</name>
    <name type="common">Nematode-trapping fungus</name>
    <name type="synonym">Arthrobotrys oligospora</name>
    <dbReference type="NCBI Taxonomy" id="2813651"/>
    <lineage>
        <taxon>Eukaryota</taxon>
        <taxon>Fungi</taxon>
        <taxon>Dikarya</taxon>
        <taxon>Ascomycota</taxon>
        <taxon>Pezizomycotina</taxon>
        <taxon>Orbiliomycetes</taxon>
        <taxon>Orbiliales</taxon>
        <taxon>Orbiliaceae</taxon>
        <taxon>Orbilia</taxon>
    </lineage>
</organism>
<reference evidence="1 2" key="1">
    <citation type="submission" date="2019-06" db="EMBL/GenBank/DDBJ databases">
        <authorList>
            <person name="Palmer J.M."/>
        </authorList>
    </citation>
    <scope>NUCLEOTIDE SEQUENCE [LARGE SCALE GENOMIC DNA]</scope>
    <source>
        <strain evidence="1 2">TWF106</strain>
    </source>
</reference>
<evidence type="ECO:0000313" key="1">
    <source>
        <dbReference type="EMBL" id="KAF3215297.1"/>
    </source>
</evidence>
<proteinExistence type="predicted"/>
<protein>
    <submittedName>
        <fullName evidence="1">Uncharacterized protein</fullName>
    </submittedName>
</protein>
<dbReference type="EMBL" id="WIWS01000055">
    <property type="protein sequence ID" value="KAF3215297.1"/>
    <property type="molecule type" value="Genomic_DNA"/>
</dbReference>
<dbReference type="Proteomes" id="UP000472727">
    <property type="component" value="Unassembled WGS sequence"/>
</dbReference>